<name>F8L670_SIMNZ</name>
<dbReference type="eggNOG" id="ENOG5033I8U">
    <property type="taxonomic scope" value="Bacteria"/>
</dbReference>
<evidence type="ECO:0000313" key="2">
    <source>
        <dbReference type="Proteomes" id="UP000000496"/>
    </source>
</evidence>
<protein>
    <submittedName>
        <fullName evidence="1">Uncharacterized protein</fullName>
    </submittedName>
</protein>
<reference evidence="1 2" key="2">
    <citation type="journal article" date="2011" name="Mol. Biol. Evol.">
        <title>Unity in variety--the pan-genome of the Chlamydiae.</title>
        <authorList>
            <person name="Collingro A."/>
            <person name="Tischler P."/>
            <person name="Weinmaier T."/>
            <person name="Penz T."/>
            <person name="Heinz E."/>
            <person name="Brunham R.C."/>
            <person name="Read T.D."/>
            <person name="Bavoil P.M."/>
            <person name="Sachse K."/>
            <person name="Kahane S."/>
            <person name="Friedman M.G."/>
            <person name="Rattei T."/>
            <person name="Myers G.S."/>
            <person name="Horn M."/>
        </authorList>
    </citation>
    <scope>NUCLEOTIDE SEQUENCE [LARGE SCALE GENOMIC DNA]</scope>
    <source>
        <strain evidence="2">ATCC VR-1471 / Z</strain>
    </source>
</reference>
<sequence>MAIMIKFFRLYFIFIFFLFGSSLWGGNKLIYSNHEIMANKLRSQVAKEIAKTYDLKPVGFGGAIHEKIEELALSFDCCRTLTIHEYRDLLVHCAEYFLNRINSNEEIRSYLQNYPFDSKNIDLTIYVHSEDKKRFDVGQLASLAVIKGKIVYHYRDSEYTVKTLKREDYEEAKKIVFSNESDEQISL</sequence>
<organism evidence="1 2">
    <name type="scientific">Simkania negevensis (strain ATCC VR-1471 / DSM 27360 / Z)</name>
    <dbReference type="NCBI Taxonomy" id="331113"/>
    <lineage>
        <taxon>Bacteria</taxon>
        <taxon>Pseudomonadati</taxon>
        <taxon>Chlamydiota</taxon>
        <taxon>Chlamydiia</taxon>
        <taxon>Parachlamydiales</taxon>
        <taxon>Simkaniaceae</taxon>
        <taxon>Simkania</taxon>
    </lineage>
</organism>
<accession>F8L670</accession>
<keyword evidence="2" id="KW-1185">Reference proteome</keyword>
<gene>
    <name evidence="1" type="ordered locus">SNE_A23660</name>
</gene>
<dbReference type="HOGENOM" id="CLU_1488094_0_0_0"/>
<dbReference type="EMBL" id="FR872582">
    <property type="protein sequence ID" value="CCB90243.1"/>
    <property type="molecule type" value="Genomic_DNA"/>
</dbReference>
<dbReference type="STRING" id="331113.SNE_A23660"/>
<evidence type="ECO:0000313" key="1">
    <source>
        <dbReference type="EMBL" id="CCB90243.1"/>
    </source>
</evidence>
<dbReference type="Proteomes" id="UP000000496">
    <property type="component" value="Chromosome gsn.131"/>
</dbReference>
<dbReference type="AlphaFoldDB" id="F8L670"/>
<dbReference type="KEGG" id="sng:SNE_A23660"/>
<proteinExistence type="predicted"/>
<reference key="1">
    <citation type="journal article" date="2011" name="Mol. Biol. Evol.">
        <title>Unity in variety -- the pan-genome of the Chlamydiae.</title>
        <authorList>
            <person name="Collingro A."/>
            <person name="Tischler P."/>
            <person name="Weinmaier T."/>
            <person name="Penz T."/>
            <person name="Heinz E."/>
            <person name="Brunham R.C."/>
            <person name="Read T.D."/>
            <person name="Bavoil P.M."/>
            <person name="Sachse K."/>
            <person name="Kahane S."/>
            <person name="Friedman M.G."/>
            <person name="Rattei T."/>
            <person name="Myers G.S.A."/>
            <person name="Horn M."/>
        </authorList>
    </citation>
    <scope>NUCLEOTIDE SEQUENCE</scope>
    <source>
        <strain>Z</strain>
    </source>
</reference>